<feature type="transmembrane region" description="Helical" evidence="7">
    <location>
        <begin position="423"/>
        <end position="444"/>
    </location>
</feature>
<evidence type="ECO:0000313" key="9">
    <source>
        <dbReference type="Proteomes" id="UP000187455"/>
    </source>
</evidence>
<reference evidence="8 9" key="1">
    <citation type="journal article" date="2016" name="Mol. Biol. Evol.">
        <title>Genome-Wide Survey of Gut Fungi (Harpellales) Reveals the First Horizontally Transferred Ubiquitin Gene from a Mosquito Host.</title>
        <authorList>
            <person name="Wang Y."/>
            <person name="White M.M."/>
            <person name="Kvist S."/>
            <person name="Moncalvo J.M."/>
        </authorList>
    </citation>
    <scope>NUCLEOTIDE SEQUENCE [LARGE SCALE GENOMIC DNA]</scope>
    <source>
        <strain evidence="8 9">ALG-7-W6</strain>
    </source>
</reference>
<protein>
    <submittedName>
        <fullName evidence="8">Peptide transporter PTR2</fullName>
    </submittedName>
</protein>
<organism evidence="8 9">
    <name type="scientific">Smittium mucronatum</name>
    <dbReference type="NCBI Taxonomy" id="133383"/>
    <lineage>
        <taxon>Eukaryota</taxon>
        <taxon>Fungi</taxon>
        <taxon>Fungi incertae sedis</taxon>
        <taxon>Zoopagomycota</taxon>
        <taxon>Kickxellomycotina</taxon>
        <taxon>Harpellomycetes</taxon>
        <taxon>Harpellales</taxon>
        <taxon>Legeriomycetaceae</taxon>
        <taxon>Smittium</taxon>
    </lineage>
</organism>
<dbReference type="OrthoDB" id="8904098at2759"/>
<evidence type="ECO:0000256" key="1">
    <source>
        <dbReference type="ARBA" id="ARBA00004141"/>
    </source>
</evidence>
<evidence type="ECO:0000256" key="5">
    <source>
        <dbReference type="ARBA" id="ARBA00023136"/>
    </source>
</evidence>
<feature type="transmembrane region" description="Helical" evidence="7">
    <location>
        <begin position="78"/>
        <end position="98"/>
    </location>
</feature>
<dbReference type="InterPro" id="IPR018456">
    <property type="entry name" value="PTR2_symporter_CS"/>
</dbReference>
<feature type="transmembrane region" description="Helical" evidence="7">
    <location>
        <begin position="340"/>
        <end position="362"/>
    </location>
</feature>
<keyword evidence="5 7" id="KW-0472">Membrane</keyword>
<proteinExistence type="inferred from homology"/>
<feature type="transmembrane region" description="Helical" evidence="7">
    <location>
        <begin position="456"/>
        <end position="477"/>
    </location>
</feature>
<dbReference type="InterPro" id="IPR036259">
    <property type="entry name" value="MFS_trans_sf"/>
</dbReference>
<sequence length="520" mass="58487">MEDQEKGPAAIDSGINEHGYFLEQPADFIGGIPEPLHISAWFIIVTELCERFTYYGASLMFTQYLRLHLKLEKQSSVAIVRGFQFFCYFTTLFGAYVADQYLGKYKAITSFACWYLIGTALLAISALSSLKSSLHLPLFIVSSYLFIGVGTGGIKANVSAFVAEQVKIGYKPTSTPGIYIDSRSSIERCYRYFYMAINLGAFTGMLVCPQIAKNVNYFTAFLIPTVVMAAGVLIFVPGYKFYVKKPIGDSPFNKVYRCMRHALKNKNPENQHWLDSSKGLKDGEWNDNFVDGLKRSLRACKVFLFYPLYWALYNNMNDNFINQGLQMDRPSWLSADQLNVLNSGVIVILIPIFDTLIFPWFSKRGIYLGPIKRIFIGFIIVSIGFVYVTVLQKFVYKAGPFYDFTGPDVSAESYNNISIWWQIPAYLSIGVSEIFASVTGLEYAFSQAPAELKSTLTALFLFTNSGGSLIGMILAIWSGDPTVLYTFAAQSSIMFVVALIFYRLFKHYDIEVRAQSTYGG</sequence>
<dbReference type="GO" id="GO:0022857">
    <property type="term" value="F:transmembrane transporter activity"/>
    <property type="evidence" value="ECO:0007669"/>
    <property type="project" value="InterPro"/>
</dbReference>
<feature type="transmembrane region" description="Helical" evidence="7">
    <location>
        <begin position="218"/>
        <end position="236"/>
    </location>
</feature>
<dbReference type="EMBL" id="LSSL01005848">
    <property type="protein sequence ID" value="OLY78641.1"/>
    <property type="molecule type" value="Genomic_DNA"/>
</dbReference>
<dbReference type="Proteomes" id="UP000187455">
    <property type="component" value="Unassembled WGS sequence"/>
</dbReference>
<dbReference type="Pfam" id="PF00854">
    <property type="entry name" value="PTR2"/>
    <property type="match status" value="1"/>
</dbReference>
<evidence type="ECO:0000256" key="3">
    <source>
        <dbReference type="ARBA" id="ARBA00022692"/>
    </source>
</evidence>
<dbReference type="GO" id="GO:0006857">
    <property type="term" value="P:oligopeptide transport"/>
    <property type="evidence" value="ECO:0007669"/>
    <property type="project" value="InterPro"/>
</dbReference>
<dbReference type="PROSITE" id="PS01023">
    <property type="entry name" value="PTR2_2"/>
    <property type="match status" value="1"/>
</dbReference>
<feature type="transmembrane region" description="Helical" evidence="7">
    <location>
        <begin position="483"/>
        <end position="505"/>
    </location>
</feature>
<evidence type="ECO:0000256" key="2">
    <source>
        <dbReference type="ARBA" id="ARBA00005982"/>
    </source>
</evidence>
<keyword evidence="3 6" id="KW-0812">Transmembrane</keyword>
<dbReference type="InterPro" id="IPR000109">
    <property type="entry name" value="POT_fam"/>
</dbReference>
<feature type="transmembrane region" description="Helical" evidence="7">
    <location>
        <begin position="110"/>
        <end position="130"/>
    </location>
</feature>
<dbReference type="PANTHER" id="PTHR11654">
    <property type="entry name" value="OLIGOPEPTIDE TRANSPORTER-RELATED"/>
    <property type="match status" value="1"/>
</dbReference>
<comment type="similarity">
    <text evidence="2 6">Belongs to the major facilitator superfamily. Proton-dependent oligopeptide transporter (POT/PTR) (TC 2.A.17) family.</text>
</comment>
<evidence type="ECO:0000313" key="8">
    <source>
        <dbReference type="EMBL" id="OLY78641.1"/>
    </source>
</evidence>
<comment type="subcellular location">
    <subcellularLocation>
        <location evidence="1 6">Membrane</location>
        <topology evidence="1 6">Multi-pass membrane protein</topology>
    </subcellularLocation>
</comment>
<keyword evidence="9" id="KW-1185">Reference proteome</keyword>
<dbReference type="GO" id="GO:0016020">
    <property type="term" value="C:membrane"/>
    <property type="evidence" value="ECO:0007669"/>
    <property type="project" value="UniProtKB-SubCell"/>
</dbReference>
<accession>A0A1R0GP16</accession>
<feature type="transmembrane region" description="Helical" evidence="7">
    <location>
        <begin position="374"/>
        <end position="395"/>
    </location>
</feature>
<evidence type="ECO:0000256" key="7">
    <source>
        <dbReference type="SAM" id="Phobius"/>
    </source>
</evidence>
<dbReference type="Gene3D" id="1.20.1250.20">
    <property type="entry name" value="MFS general substrate transporter like domains"/>
    <property type="match status" value="1"/>
</dbReference>
<keyword evidence="4 7" id="KW-1133">Transmembrane helix</keyword>
<feature type="transmembrane region" description="Helical" evidence="7">
    <location>
        <begin position="192"/>
        <end position="212"/>
    </location>
</feature>
<evidence type="ECO:0000256" key="4">
    <source>
        <dbReference type="ARBA" id="ARBA00022989"/>
    </source>
</evidence>
<dbReference type="SUPFAM" id="SSF103473">
    <property type="entry name" value="MFS general substrate transporter"/>
    <property type="match status" value="1"/>
</dbReference>
<comment type="caution">
    <text evidence="8">The sequence shown here is derived from an EMBL/GenBank/DDBJ whole genome shotgun (WGS) entry which is preliminary data.</text>
</comment>
<name>A0A1R0GP16_9FUNG</name>
<keyword evidence="6" id="KW-0813">Transport</keyword>
<feature type="transmembrane region" description="Helical" evidence="7">
    <location>
        <begin position="136"/>
        <end position="154"/>
    </location>
</feature>
<gene>
    <name evidence="8" type="ORF">AYI68_g7306</name>
</gene>
<dbReference type="AlphaFoldDB" id="A0A1R0GP16"/>
<feature type="transmembrane region" description="Helical" evidence="7">
    <location>
        <begin position="296"/>
        <end position="313"/>
    </location>
</feature>
<evidence type="ECO:0000256" key="6">
    <source>
        <dbReference type="RuleBase" id="RU003755"/>
    </source>
</evidence>